<dbReference type="VEuPathDB" id="FungiDB:MUCCIDRAFT_109154"/>
<comment type="caution">
    <text evidence="6">The sequence shown here is derived from an EMBL/GenBank/DDBJ whole genome shotgun (WGS) entry which is preliminary data.</text>
</comment>
<proteinExistence type="inferred from homology"/>
<evidence type="ECO:0000259" key="4">
    <source>
        <dbReference type="Pfam" id="PF00588"/>
    </source>
</evidence>
<protein>
    <submittedName>
        <fullName evidence="6">Uncharacterized protein</fullName>
    </submittedName>
</protein>
<comment type="similarity">
    <text evidence="1">Belongs to the class IV-like SAM-binding methyltransferase superfamily. RNA methyltransferase TrmH family.</text>
</comment>
<evidence type="ECO:0000259" key="5">
    <source>
        <dbReference type="Pfam" id="PF22435"/>
    </source>
</evidence>
<dbReference type="SUPFAM" id="SSF75217">
    <property type="entry name" value="alpha/beta knot"/>
    <property type="match status" value="1"/>
</dbReference>
<dbReference type="Gene3D" id="3.30.1330.30">
    <property type="match status" value="1"/>
</dbReference>
<dbReference type="InterPro" id="IPR051259">
    <property type="entry name" value="rRNA_Methyltransferase"/>
</dbReference>
<organism evidence="6 7">
    <name type="scientific">Mucor lusitanicus CBS 277.49</name>
    <dbReference type="NCBI Taxonomy" id="747725"/>
    <lineage>
        <taxon>Eukaryota</taxon>
        <taxon>Fungi</taxon>
        <taxon>Fungi incertae sedis</taxon>
        <taxon>Mucoromycota</taxon>
        <taxon>Mucoromycotina</taxon>
        <taxon>Mucoromycetes</taxon>
        <taxon>Mucorales</taxon>
        <taxon>Mucorineae</taxon>
        <taxon>Mucoraceae</taxon>
        <taxon>Mucor</taxon>
    </lineage>
</organism>
<dbReference type="GO" id="GO:0003723">
    <property type="term" value="F:RNA binding"/>
    <property type="evidence" value="ECO:0007669"/>
    <property type="project" value="InterPro"/>
</dbReference>
<evidence type="ECO:0000313" key="6">
    <source>
        <dbReference type="EMBL" id="OAD05297.1"/>
    </source>
</evidence>
<sequence>MTSKYQLPKLFHRLASQQNAHVKHFIALREKKQHRLDHGSVMIQGFKTVQEVRDQGVQFKSMVVTAKKDLNTEADIQSPSLQVIRHPELFPAQHYYVTDINLARRILGTASRPGNHDIFAEAVIPRIADDAQIFSHDRILVFDRISDPGNLGTLVRTAKALGWQSGLITHHSCDPYNDKCIRASRGTSLTWPHLTVDASQALDRLRAEGYTPIVADMLPRNAPNVELWSPESQASSNAAVPGTGVWFWNQPRSLLPSIKKMALVLSSEHHGVDGAFSNELRVSLPMDPSVESLNVANAGSILMSDLNRLAFAQTST</sequence>
<dbReference type="CDD" id="cd18095">
    <property type="entry name" value="SpoU-like_rRNA-MTase"/>
    <property type="match status" value="1"/>
</dbReference>
<keyword evidence="7" id="KW-1185">Reference proteome</keyword>
<dbReference type="AlphaFoldDB" id="A0A168MS54"/>
<dbReference type="Gene3D" id="3.40.1280.10">
    <property type="match status" value="1"/>
</dbReference>
<dbReference type="GO" id="GO:0008173">
    <property type="term" value="F:RNA methyltransferase activity"/>
    <property type="evidence" value="ECO:0007669"/>
    <property type="project" value="InterPro"/>
</dbReference>
<dbReference type="STRING" id="747725.A0A168MS54"/>
<keyword evidence="2" id="KW-0489">Methyltransferase</keyword>
<name>A0A168MS54_MUCCL</name>
<dbReference type="PANTHER" id="PTHR43191:SF2">
    <property type="entry name" value="RRNA METHYLTRANSFERASE 3, MITOCHONDRIAL"/>
    <property type="match status" value="1"/>
</dbReference>
<evidence type="ECO:0000256" key="2">
    <source>
        <dbReference type="ARBA" id="ARBA00022603"/>
    </source>
</evidence>
<gene>
    <name evidence="6" type="ORF">MUCCIDRAFT_109154</name>
</gene>
<dbReference type="GO" id="GO:0006396">
    <property type="term" value="P:RNA processing"/>
    <property type="evidence" value="ECO:0007669"/>
    <property type="project" value="InterPro"/>
</dbReference>
<evidence type="ECO:0000256" key="1">
    <source>
        <dbReference type="ARBA" id="ARBA00007228"/>
    </source>
</evidence>
<dbReference type="InterPro" id="IPR001537">
    <property type="entry name" value="SpoU_MeTrfase"/>
</dbReference>
<evidence type="ECO:0000256" key="3">
    <source>
        <dbReference type="ARBA" id="ARBA00022679"/>
    </source>
</evidence>
<dbReference type="PANTHER" id="PTHR43191">
    <property type="entry name" value="RRNA METHYLTRANSFERASE 3"/>
    <property type="match status" value="1"/>
</dbReference>
<accession>A0A168MS54</accession>
<dbReference type="EMBL" id="AMYB01000003">
    <property type="protein sequence ID" value="OAD05297.1"/>
    <property type="molecule type" value="Genomic_DNA"/>
</dbReference>
<dbReference type="InterPro" id="IPR053888">
    <property type="entry name" value="MRM3-like_sub_bind"/>
</dbReference>
<dbReference type="Pfam" id="PF00588">
    <property type="entry name" value="SpoU_methylase"/>
    <property type="match status" value="1"/>
</dbReference>
<dbReference type="OrthoDB" id="270651at2759"/>
<dbReference type="InterPro" id="IPR029064">
    <property type="entry name" value="Ribosomal_eL30-like_sf"/>
</dbReference>
<dbReference type="GO" id="GO:0032259">
    <property type="term" value="P:methylation"/>
    <property type="evidence" value="ECO:0007669"/>
    <property type="project" value="UniProtKB-KW"/>
</dbReference>
<dbReference type="Proteomes" id="UP000077051">
    <property type="component" value="Unassembled WGS sequence"/>
</dbReference>
<dbReference type="Pfam" id="PF22435">
    <property type="entry name" value="MRM3-like_sub_bind"/>
    <property type="match status" value="1"/>
</dbReference>
<dbReference type="InterPro" id="IPR029026">
    <property type="entry name" value="tRNA_m1G_MTases_N"/>
</dbReference>
<evidence type="ECO:0000313" key="7">
    <source>
        <dbReference type="Proteomes" id="UP000077051"/>
    </source>
</evidence>
<reference evidence="6 7" key="1">
    <citation type="submission" date="2015-06" db="EMBL/GenBank/DDBJ databases">
        <title>Expansion of signal transduction pathways in fungi by whole-genome duplication.</title>
        <authorList>
            <consortium name="DOE Joint Genome Institute"/>
            <person name="Corrochano L.M."/>
            <person name="Kuo A."/>
            <person name="Marcet-Houben M."/>
            <person name="Polaino S."/>
            <person name="Salamov A."/>
            <person name="Villalobos J.M."/>
            <person name="Alvarez M.I."/>
            <person name="Avalos J."/>
            <person name="Benito E.P."/>
            <person name="Benoit I."/>
            <person name="Burger G."/>
            <person name="Camino L.P."/>
            <person name="Canovas D."/>
            <person name="Cerda-Olmedo E."/>
            <person name="Cheng J.-F."/>
            <person name="Dominguez A."/>
            <person name="Elias M."/>
            <person name="Eslava A.P."/>
            <person name="Glaser F."/>
            <person name="Grimwood J."/>
            <person name="Gutierrez G."/>
            <person name="Heitman J."/>
            <person name="Henrissat B."/>
            <person name="Iturriaga E.A."/>
            <person name="Lang B.F."/>
            <person name="Lavin J.L."/>
            <person name="Lee S."/>
            <person name="Li W."/>
            <person name="Lindquist E."/>
            <person name="Lopez-Garcia S."/>
            <person name="Luque E.M."/>
            <person name="Marcos A.T."/>
            <person name="Martin J."/>
            <person name="Mccluskey K."/>
            <person name="Medina H.R."/>
            <person name="Miralles-Duran A."/>
            <person name="Miyazaki A."/>
            <person name="Munoz-Torres E."/>
            <person name="Oguiza J.A."/>
            <person name="Ohm R."/>
            <person name="Olmedo M."/>
            <person name="Orejas M."/>
            <person name="Ortiz-Castellanos L."/>
            <person name="Pisabarro A.G."/>
            <person name="Rodriguez-Romero J."/>
            <person name="Ruiz-Herrera J."/>
            <person name="Ruiz-Vazquez R."/>
            <person name="Sanz C."/>
            <person name="Schackwitz W."/>
            <person name="Schmutz J."/>
            <person name="Shahriari M."/>
            <person name="Shelest E."/>
            <person name="Silva-Franco F."/>
            <person name="Soanes D."/>
            <person name="Syed K."/>
            <person name="Tagua V.G."/>
            <person name="Talbot N.J."/>
            <person name="Thon M."/>
            <person name="De Vries R.P."/>
            <person name="Wiebenga A."/>
            <person name="Yadav J.S."/>
            <person name="Braun E.L."/>
            <person name="Baker S."/>
            <person name="Garre V."/>
            <person name="Horwitz B."/>
            <person name="Torres-Martinez S."/>
            <person name="Idnurm A."/>
            <person name="Herrera-Estrella A."/>
            <person name="Gabaldon T."/>
            <person name="Grigoriev I.V."/>
        </authorList>
    </citation>
    <scope>NUCLEOTIDE SEQUENCE [LARGE SCALE GENOMIC DNA]</scope>
    <source>
        <strain evidence="6 7">CBS 277.49</strain>
    </source>
</reference>
<dbReference type="InterPro" id="IPR029028">
    <property type="entry name" value="Alpha/beta_knot_MTases"/>
</dbReference>
<feature type="domain" description="MRM3-like substrate binding" evidence="5">
    <location>
        <begin position="19"/>
        <end position="77"/>
    </location>
</feature>
<dbReference type="SUPFAM" id="SSF55315">
    <property type="entry name" value="L30e-like"/>
    <property type="match status" value="1"/>
</dbReference>
<feature type="domain" description="tRNA/rRNA methyltransferase SpoU type" evidence="4">
    <location>
        <begin position="139"/>
        <end position="303"/>
    </location>
</feature>
<keyword evidence="3" id="KW-0808">Transferase</keyword>